<gene>
    <name evidence="1" type="ORF">QAD02_006177</name>
</gene>
<proteinExistence type="predicted"/>
<comment type="caution">
    <text evidence="1">The sequence shown here is derived from an EMBL/GenBank/DDBJ whole genome shotgun (WGS) entry which is preliminary data.</text>
</comment>
<dbReference type="Proteomes" id="UP001239111">
    <property type="component" value="Chromosome 4"/>
</dbReference>
<organism evidence="1 2">
    <name type="scientific">Eretmocerus hayati</name>
    <dbReference type="NCBI Taxonomy" id="131215"/>
    <lineage>
        <taxon>Eukaryota</taxon>
        <taxon>Metazoa</taxon>
        <taxon>Ecdysozoa</taxon>
        <taxon>Arthropoda</taxon>
        <taxon>Hexapoda</taxon>
        <taxon>Insecta</taxon>
        <taxon>Pterygota</taxon>
        <taxon>Neoptera</taxon>
        <taxon>Endopterygota</taxon>
        <taxon>Hymenoptera</taxon>
        <taxon>Apocrita</taxon>
        <taxon>Proctotrupomorpha</taxon>
        <taxon>Chalcidoidea</taxon>
        <taxon>Aphelinidae</taxon>
        <taxon>Aphelininae</taxon>
        <taxon>Eretmocerus</taxon>
    </lineage>
</organism>
<evidence type="ECO:0000313" key="1">
    <source>
        <dbReference type="EMBL" id="KAJ8664515.1"/>
    </source>
</evidence>
<dbReference type="EMBL" id="CM056744">
    <property type="protein sequence ID" value="KAJ8664515.1"/>
    <property type="molecule type" value="Genomic_DNA"/>
</dbReference>
<name>A0ACC2N4B1_9HYME</name>
<accession>A0ACC2N4B1</accession>
<protein>
    <submittedName>
        <fullName evidence="1">Uncharacterized protein</fullName>
    </submittedName>
</protein>
<evidence type="ECO:0000313" key="2">
    <source>
        <dbReference type="Proteomes" id="UP001239111"/>
    </source>
</evidence>
<reference evidence="1" key="1">
    <citation type="submission" date="2023-04" db="EMBL/GenBank/DDBJ databases">
        <title>A chromosome-level genome assembly of the parasitoid wasp Eretmocerus hayati.</title>
        <authorList>
            <person name="Zhong Y."/>
            <person name="Liu S."/>
            <person name="Liu Y."/>
        </authorList>
    </citation>
    <scope>NUCLEOTIDE SEQUENCE</scope>
    <source>
        <strain evidence="1">ZJU_SS_LIU_2023</strain>
    </source>
</reference>
<sequence length="132" mass="15720">MDLRLVIDMDIAELMQGHRPALDPAHRLHLHADTREQIYRTVDHELQLRRPETHEILGIDWEFVRTRWEYMRSVWRKFQALTRRDRGNLGNRAPRTIAVLRATNYLMHYGRNHDGAENIDMIPHINAVLPLL</sequence>
<keyword evidence="2" id="KW-1185">Reference proteome</keyword>